<feature type="transmembrane region" description="Helical" evidence="2">
    <location>
        <begin position="105"/>
        <end position="126"/>
    </location>
</feature>
<accession>A0A1M7KQ17</accession>
<name>A0A1M7KQ17_9ACTN</name>
<organism evidence="4 5">
    <name type="scientific">Actinacidiphila paucisporea</name>
    <dbReference type="NCBI Taxonomy" id="310782"/>
    <lineage>
        <taxon>Bacteria</taxon>
        <taxon>Bacillati</taxon>
        <taxon>Actinomycetota</taxon>
        <taxon>Actinomycetes</taxon>
        <taxon>Kitasatosporales</taxon>
        <taxon>Streptomycetaceae</taxon>
        <taxon>Actinacidiphila</taxon>
    </lineage>
</organism>
<evidence type="ECO:0000259" key="3">
    <source>
        <dbReference type="Pfam" id="PF01569"/>
    </source>
</evidence>
<feature type="transmembrane region" description="Helical" evidence="2">
    <location>
        <begin position="195"/>
        <end position="217"/>
    </location>
</feature>
<feature type="region of interest" description="Disordered" evidence="1">
    <location>
        <begin position="325"/>
        <end position="353"/>
    </location>
</feature>
<evidence type="ECO:0000256" key="2">
    <source>
        <dbReference type="SAM" id="Phobius"/>
    </source>
</evidence>
<feature type="compositionally biased region" description="Basic and acidic residues" evidence="1">
    <location>
        <begin position="80"/>
        <end position="91"/>
    </location>
</feature>
<dbReference type="Proteomes" id="UP000184111">
    <property type="component" value="Unassembled WGS sequence"/>
</dbReference>
<feature type="compositionally biased region" description="Polar residues" evidence="1">
    <location>
        <begin position="28"/>
        <end position="43"/>
    </location>
</feature>
<dbReference type="InterPro" id="IPR036938">
    <property type="entry name" value="PAP2/HPO_sf"/>
</dbReference>
<evidence type="ECO:0000313" key="5">
    <source>
        <dbReference type="Proteomes" id="UP000184111"/>
    </source>
</evidence>
<feature type="compositionally biased region" description="Low complexity" evidence="1">
    <location>
        <begin position="331"/>
        <end position="341"/>
    </location>
</feature>
<evidence type="ECO:0000313" key="4">
    <source>
        <dbReference type="EMBL" id="SHM67433.1"/>
    </source>
</evidence>
<dbReference type="AlphaFoldDB" id="A0A1M7KQ17"/>
<evidence type="ECO:0000256" key="1">
    <source>
        <dbReference type="SAM" id="MobiDB-lite"/>
    </source>
</evidence>
<feature type="transmembrane region" description="Helical" evidence="2">
    <location>
        <begin position="237"/>
        <end position="260"/>
    </location>
</feature>
<feature type="domain" description="Phosphatidic acid phosphatase type 2/haloperoxidase" evidence="3">
    <location>
        <begin position="201"/>
        <end position="312"/>
    </location>
</feature>
<dbReference type="PANTHER" id="PTHR14969:SF13">
    <property type="entry name" value="AT30094P"/>
    <property type="match status" value="1"/>
</dbReference>
<protein>
    <submittedName>
        <fullName evidence="4">PAP2 superfamily protein</fullName>
    </submittedName>
</protein>
<proteinExistence type="predicted"/>
<feature type="transmembrane region" description="Helical" evidence="2">
    <location>
        <begin position="272"/>
        <end position="292"/>
    </location>
</feature>
<dbReference type="STRING" id="310782.SAMN05216499_11355"/>
<dbReference type="EMBL" id="FRBI01000013">
    <property type="protein sequence ID" value="SHM67433.1"/>
    <property type="molecule type" value="Genomic_DNA"/>
</dbReference>
<feature type="transmembrane region" description="Helical" evidence="2">
    <location>
        <begin position="298"/>
        <end position="318"/>
    </location>
</feature>
<sequence>MKNVWGPDGGRVSGRLAAPAVTYGFTGTPRSRSAPSESATSDNGPVIPHHRHGSALAHETAGSDGGPGTPRRSVGRSSHTPRDERCGDRHGRPGTVPPVPGRRSAVPALSGLGAVFAAGVALFVVLTRQVSRNGPLVDRDWSVLGWFQRASAAHPALLGTAQALSDLGNVQVAVPLLLAAALFAALRGRAGGRPLWWLPPLAAAAAMAVVPLVVGGVKSAVARPAPGKVHLGPNGYAGFFPSGHTATSAVAIGAAALLVLPFVRHTALRRSLGAAAVLLAAAVGAALVWHGYHWPLDVLASWCLAGALLSAVAAAGVLERRAAGPRSRTPAAGAGSAVGGEAEVDTAVEGRPA</sequence>
<keyword evidence="2" id="KW-0812">Transmembrane</keyword>
<keyword evidence="2" id="KW-1133">Transmembrane helix</keyword>
<dbReference type="InterPro" id="IPR000326">
    <property type="entry name" value="PAP2/HPO"/>
</dbReference>
<dbReference type="SUPFAM" id="SSF48317">
    <property type="entry name" value="Acid phosphatase/Vanadium-dependent haloperoxidase"/>
    <property type="match status" value="1"/>
</dbReference>
<feature type="region of interest" description="Disordered" evidence="1">
    <location>
        <begin position="23"/>
        <end position="102"/>
    </location>
</feature>
<dbReference type="PANTHER" id="PTHR14969">
    <property type="entry name" value="SPHINGOSINE-1-PHOSPHATE PHOSPHOHYDROLASE"/>
    <property type="match status" value="1"/>
</dbReference>
<gene>
    <name evidence="4" type="ORF">SAMN05216499_11355</name>
</gene>
<dbReference type="Pfam" id="PF01569">
    <property type="entry name" value="PAP2"/>
    <property type="match status" value="1"/>
</dbReference>
<keyword evidence="2" id="KW-0472">Membrane</keyword>
<reference evidence="4 5" key="1">
    <citation type="submission" date="2016-11" db="EMBL/GenBank/DDBJ databases">
        <authorList>
            <person name="Jaros S."/>
            <person name="Januszkiewicz K."/>
            <person name="Wedrychowicz H."/>
        </authorList>
    </citation>
    <scope>NUCLEOTIDE SEQUENCE [LARGE SCALE GENOMIC DNA]</scope>
    <source>
        <strain evidence="4 5">CGMCC 4.2025</strain>
    </source>
</reference>
<keyword evidence="5" id="KW-1185">Reference proteome</keyword>
<dbReference type="Gene3D" id="1.20.144.10">
    <property type="entry name" value="Phosphatidic acid phosphatase type 2/haloperoxidase"/>
    <property type="match status" value="1"/>
</dbReference>